<keyword evidence="3 6" id="KW-0694">RNA-binding</keyword>
<gene>
    <name evidence="6" type="primary">rpl4</name>
    <name evidence="7" type="ordered locus">ASAC_0935</name>
</gene>
<dbReference type="HAMAP" id="MF_01328_A">
    <property type="entry name" value="Ribosomal_uL4_A"/>
    <property type="match status" value="1"/>
</dbReference>
<evidence type="ECO:0000313" key="7">
    <source>
        <dbReference type="EMBL" id="ADL19340.1"/>
    </source>
</evidence>
<dbReference type="KEGG" id="asc:ASAC_0935"/>
<evidence type="ECO:0000313" key="8">
    <source>
        <dbReference type="Proteomes" id="UP000000346"/>
    </source>
</evidence>
<dbReference type="GeneID" id="9499176"/>
<dbReference type="GO" id="GO:0006412">
    <property type="term" value="P:translation"/>
    <property type="evidence" value="ECO:0007669"/>
    <property type="project" value="UniProtKB-UniRule"/>
</dbReference>
<keyword evidence="2 6" id="KW-0699">rRNA-binding</keyword>
<evidence type="ECO:0000256" key="6">
    <source>
        <dbReference type="HAMAP-Rule" id="MF_01328"/>
    </source>
</evidence>
<dbReference type="STRING" id="666510.ASAC_0935"/>
<dbReference type="Pfam" id="PF00573">
    <property type="entry name" value="Ribosomal_L4"/>
    <property type="match status" value="1"/>
</dbReference>
<reference evidence="7 8" key="1">
    <citation type="journal article" date="2010" name="Appl. Environ. Microbiol.">
        <title>The genome sequence of the crenarchaeon Acidilobus saccharovorans supports a new order, Acidilobales, and suggests an important ecological role in terrestrial acidic hot springs.</title>
        <authorList>
            <person name="Mardanov A.V."/>
            <person name="Svetlitchnyi V.A."/>
            <person name="Beletsky A.V."/>
            <person name="Prokofeva M.I."/>
            <person name="Bonch-Osmolovskaya E.A."/>
            <person name="Ravin N.V."/>
            <person name="Skryabin K.G."/>
        </authorList>
    </citation>
    <scope>NUCLEOTIDE SEQUENCE [LARGE SCALE GENOMIC DNA]</scope>
    <source>
        <strain evidence="8">DSM 16705 / JCM 18335 / VKM B-2471 / 345-15</strain>
    </source>
</reference>
<dbReference type="SUPFAM" id="SSF52166">
    <property type="entry name" value="Ribosomal protein L4"/>
    <property type="match status" value="1"/>
</dbReference>
<dbReference type="InterPro" id="IPR045240">
    <property type="entry name" value="Ribosomal_uL4_euk/arch"/>
</dbReference>
<evidence type="ECO:0000256" key="5">
    <source>
        <dbReference type="ARBA" id="ARBA00023274"/>
    </source>
</evidence>
<dbReference type="GO" id="GO:0003735">
    <property type="term" value="F:structural constituent of ribosome"/>
    <property type="evidence" value="ECO:0007669"/>
    <property type="project" value="InterPro"/>
</dbReference>
<protein>
    <recommendedName>
        <fullName evidence="6">Large ribosomal subunit protein uL4</fullName>
    </recommendedName>
</protein>
<keyword evidence="4 6" id="KW-0689">Ribosomal protein</keyword>
<keyword evidence="5 6" id="KW-0687">Ribonucleoprotein</keyword>
<dbReference type="HOGENOM" id="CLU_026535_0_0_2"/>
<dbReference type="RefSeq" id="WP_013266852.1">
    <property type="nucleotide sequence ID" value="NC_014374.1"/>
</dbReference>
<dbReference type="AlphaFoldDB" id="D9Q202"/>
<dbReference type="InterPro" id="IPR019970">
    <property type="entry name" value="Ribosomall_uL4-arc"/>
</dbReference>
<accession>D9Q202</accession>
<comment type="similarity">
    <text evidence="1 6">Belongs to the universal ribosomal protein uL4 family.</text>
</comment>
<dbReference type="GO" id="GO:0005840">
    <property type="term" value="C:ribosome"/>
    <property type="evidence" value="ECO:0007669"/>
    <property type="project" value="UniProtKB-KW"/>
</dbReference>
<dbReference type="Gene3D" id="3.40.1370.10">
    <property type="match status" value="1"/>
</dbReference>
<evidence type="ECO:0000256" key="3">
    <source>
        <dbReference type="ARBA" id="ARBA00022884"/>
    </source>
</evidence>
<dbReference type="InParanoid" id="D9Q202"/>
<organism evidence="7 8">
    <name type="scientific">Acidilobus saccharovorans (strain DSM 16705 / JCM 18335 / VKM B-2471 / 345-15)</name>
    <dbReference type="NCBI Taxonomy" id="666510"/>
    <lineage>
        <taxon>Archaea</taxon>
        <taxon>Thermoproteota</taxon>
        <taxon>Thermoprotei</taxon>
        <taxon>Acidilobales</taxon>
        <taxon>Acidilobaceae</taxon>
        <taxon>Acidilobus</taxon>
    </lineage>
</organism>
<comment type="function">
    <text evidence="6">One of the primary rRNA binding proteins, this protein initially binds near the 5'-end of the 23S rRNA. It is important during the early stages of 50S assembly. It makes multiple contacts with different domains of the 23S rRNA in the assembled 50S subunit and ribosome.</text>
</comment>
<dbReference type="OrthoDB" id="10737at2157"/>
<comment type="function">
    <text evidence="6">Forms part of the polypeptide exit tunnel.</text>
</comment>
<dbReference type="PANTHER" id="PTHR19431">
    <property type="entry name" value="60S RIBOSOMAL PROTEIN L4"/>
    <property type="match status" value="1"/>
</dbReference>
<evidence type="ECO:0000256" key="4">
    <source>
        <dbReference type="ARBA" id="ARBA00022980"/>
    </source>
</evidence>
<dbReference type="GO" id="GO:1990904">
    <property type="term" value="C:ribonucleoprotein complex"/>
    <property type="evidence" value="ECO:0007669"/>
    <property type="project" value="UniProtKB-KW"/>
</dbReference>
<dbReference type="EMBL" id="CP001742">
    <property type="protein sequence ID" value="ADL19340.1"/>
    <property type="molecule type" value="Genomic_DNA"/>
</dbReference>
<evidence type="ECO:0000256" key="1">
    <source>
        <dbReference type="ARBA" id="ARBA00010528"/>
    </source>
</evidence>
<dbReference type="InterPro" id="IPR023574">
    <property type="entry name" value="Ribosomal_uL4_dom_sf"/>
</dbReference>
<keyword evidence="8" id="KW-1185">Reference proteome</keyword>
<dbReference type="Proteomes" id="UP000000346">
    <property type="component" value="Chromosome"/>
</dbReference>
<dbReference type="GO" id="GO:0019843">
    <property type="term" value="F:rRNA binding"/>
    <property type="evidence" value="ECO:0007669"/>
    <property type="project" value="UniProtKB-UniRule"/>
</dbReference>
<dbReference type="FunCoup" id="D9Q202">
    <property type="interactions" value="170"/>
</dbReference>
<sequence length="276" mass="30139">MSRVSLGFLLYMNPPISVPKYDAEGKEAGEVQLPDVFRVPVRRDLIHRVFMSEFTAALQPKGRDPMAGKRTTAVSLGIHHGLARVPRIRGSTRARLAPFVRGGRRAFPPTVEKKIKEDVNRTERILGTMSALAATAIPELVRDRGHVFSATATPIILDSSVSEAVKRTSDARELLSKIGVYSDIERAYEGTRIRAGKGKMRGRRYVTPVSILFIVDDIDSPFARSVRGFPGVDVVEPQLVSVLELAPGGEPGRLTVITSNALNALAERFKVGGELS</sequence>
<dbReference type="eggNOG" id="arCOG04071">
    <property type="taxonomic scope" value="Archaea"/>
</dbReference>
<comment type="subunit">
    <text evidence="6">Part of the 50S ribosomal subunit.</text>
</comment>
<evidence type="ECO:0000256" key="2">
    <source>
        <dbReference type="ARBA" id="ARBA00022730"/>
    </source>
</evidence>
<proteinExistence type="inferred from homology"/>
<dbReference type="InterPro" id="IPR002136">
    <property type="entry name" value="Ribosomal_uL4"/>
</dbReference>
<dbReference type="NCBIfam" id="TIGR03672">
    <property type="entry name" value="rpl4p_arch"/>
    <property type="match status" value="1"/>
</dbReference>
<name>D9Q202_ACIS3</name>